<dbReference type="GO" id="GO:0004479">
    <property type="term" value="F:methionyl-tRNA formyltransferase activity"/>
    <property type="evidence" value="ECO:0007669"/>
    <property type="project" value="UniProtKB-UniRule"/>
</dbReference>
<dbReference type="InterPro" id="IPR002376">
    <property type="entry name" value="Formyl_transf_N"/>
</dbReference>
<dbReference type="GO" id="GO:0005829">
    <property type="term" value="C:cytosol"/>
    <property type="evidence" value="ECO:0007669"/>
    <property type="project" value="TreeGrafter"/>
</dbReference>
<organism evidence="8 9">
    <name type="scientific">Polynucleobacter cosmopolitanus</name>
    <dbReference type="NCBI Taxonomy" id="351345"/>
    <lineage>
        <taxon>Bacteria</taxon>
        <taxon>Pseudomonadati</taxon>
        <taxon>Pseudomonadota</taxon>
        <taxon>Betaproteobacteria</taxon>
        <taxon>Burkholderiales</taxon>
        <taxon>Burkholderiaceae</taxon>
        <taxon>Polynucleobacter</taxon>
    </lineage>
</organism>
<dbReference type="Pfam" id="PF00551">
    <property type="entry name" value="Formyl_trans_N"/>
    <property type="match status" value="1"/>
</dbReference>
<evidence type="ECO:0000256" key="3">
    <source>
        <dbReference type="ARBA" id="ARBA00022679"/>
    </source>
</evidence>
<dbReference type="NCBIfam" id="TIGR00460">
    <property type="entry name" value="fmt"/>
    <property type="match status" value="1"/>
</dbReference>
<comment type="similarity">
    <text evidence="1 5">Belongs to the Fmt family.</text>
</comment>
<dbReference type="SUPFAM" id="SSF50486">
    <property type="entry name" value="FMT C-terminal domain-like"/>
    <property type="match status" value="1"/>
</dbReference>
<dbReference type="PANTHER" id="PTHR11138">
    <property type="entry name" value="METHIONYL-TRNA FORMYLTRANSFERASE"/>
    <property type="match status" value="1"/>
</dbReference>
<name>A0A229FX18_9BURK</name>
<dbReference type="EMBL" id="NJGG01000001">
    <property type="protein sequence ID" value="OXL16535.1"/>
    <property type="molecule type" value="Genomic_DNA"/>
</dbReference>
<dbReference type="HAMAP" id="MF_00182">
    <property type="entry name" value="Formyl_trans"/>
    <property type="match status" value="1"/>
</dbReference>
<keyword evidence="4 5" id="KW-0648">Protein biosynthesis</keyword>
<feature type="domain" description="Formyl transferase N-terminal" evidence="6">
    <location>
        <begin position="1"/>
        <end position="191"/>
    </location>
</feature>
<dbReference type="EC" id="2.1.2.9" evidence="2 5"/>
<accession>A0A229FX18</accession>
<dbReference type="InterPro" id="IPR044135">
    <property type="entry name" value="Met-tRNA-FMT_C"/>
</dbReference>
<dbReference type="InterPro" id="IPR005793">
    <property type="entry name" value="Formyl_trans_C"/>
</dbReference>
<evidence type="ECO:0000256" key="5">
    <source>
        <dbReference type="HAMAP-Rule" id="MF_00182"/>
    </source>
</evidence>
<dbReference type="InterPro" id="IPR036477">
    <property type="entry name" value="Formyl_transf_N_sf"/>
</dbReference>
<protein>
    <recommendedName>
        <fullName evidence="2 5">Methionyl-tRNA formyltransferase</fullName>
        <ecNumber evidence="2 5">2.1.2.9</ecNumber>
    </recommendedName>
</protein>
<evidence type="ECO:0000256" key="2">
    <source>
        <dbReference type="ARBA" id="ARBA00012261"/>
    </source>
</evidence>
<keyword evidence="3 5" id="KW-0808">Transferase</keyword>
<sequence length="322" mass="34491">MKVVFAGTPDFAKVALEAIVHAGHEVVMVMTQPDRPAGRGMQLHASPVKQFALEKNIPVMQPTSLKVAGSYGDEARAALSGLQKLDFDVMVVAAYGLILPQEVFDIAEQAGRAGCLNIHASLLPRWRGAAPIHRAIEAGDLETGIAIMQMDLGLDTGAVIAMNKMPIAANETTATLHDALAKMGALMIVETLNRFAQERSLKSVPQALEGITYAHKIMKEEAKIDWQKDAKVIDLKIRAFNPFPGATLLDGASIIKVWQSSLTDDQLQSEPGKIINITTDGVQLACGKGSVLLTELQRAGGKKMSAAQLAQTLGWKPGQVLN</sequence>
<dbReference type="AlphaFoldDB" id="A0A229FX18"/>
<dbReference type="CDD" id="cd08704">
    <property type="entry name" value="Met_tRNA_FMT_C"/>
    <property type="match status" value="1"/>
</dbReference>
<dbReference type="InterPro" id="IPR041711">
    <property type="entry name" value="Met-tRNA-FMT_N"/>
</dbReference>
<dbReference type="InterPro" id="IPR011034">
    <property type="entry name" value="Formyl_transferase-like_C_sf"/>
</dbReference>
<gene>
    <name evidence="5" type="primary">fmt</name>
    <name evidence="8" type="ORF">AOC33_02030</name>
</gene>
<dbReference type="Proteomes" id="UP000215188">
    <property type="component" value="Unassembled WGS sequence"/>
</dbReference>
<feature type="binding site" evidence="5">
    <location>
        <begin position="121"/>
        <end position="124"/>
    </location>
    <ligand>
        <name>(6S)-5,6,7,8-tetrahydrofolate</name>
        <dbReference type="ChEBI" id="CHEBI:57453"/>
    </ligand>
</feature>
<comment type="function">
    <text evidence="5">Attaches a formyl group to the free amino group of methionyl-tRNA(fMet). The formyl group appears to play a dual role in the initiator identity of N-formylmethionyl-tRNA by promoting its recognition by IF2 and preventing the misappropriation of this tRNA by the elongation apparatus.</text>
</comment>
<dbReference type="SUPFAM" id="SSF53328">
    <property type="entry name" value="Formyltransferase"/>
    <property type="match status" value="1"/>
</dbReference>
<dbReference type="PANTHER" id="PTHR11138:SF5">
    <property type="entry name" value="METHIONYL-TRNA FORMYLTRANSFERASE, MITOCHONDRIAL"/>
    <property type="match status" value="1"/>
</dbReference>
<dbReference type="Gene3D" id="3.40.50.12230">
    <property type="match status" value="1"/>
</dbReference>
<reference evidence="8 9" key="1">
    <citation type="submission" date="2017-06" db="EMBL/GenBank/DDBJ databases">
        <title>Reclassification of a Polynucleobacter cosmopolitanus strain isolated from tropical Lake Victoria as Polynucleobacter victoriensis comb. nov.</title>
        <authorList>
            <person name="Hahn M.W."/>
        </authorList>
    </citation>
    <scope>NUCLEOTIDE SEQUENCE [LARGE SCALE GENOMIC DNA]</scope>
    <source>
        <strain evidence="8 9">MWH-MoIso2</strain>
    </source>
</reference>
<dbReference type="CDD" id="cd08646">
    <property type="entry name" value="FMT_core_Met-tRNA-FMT_N"/>
    <property type="match status" value="1"/>
</dbReference>
<evidence type="ECO:0000259" key="6">
    <source>
        <dbReference type="Pfam" id="PF00551"/>
    </source>
</evidence>
<dbReference type="InterPro" id="IPR005794">
    <property type="entry name" value="Fmt"/>
</dbReference>
<dbReference type="Pfam" id="PF02911">
    <property type="entry name" value="Formyl_trans_C"/>
    <property type="match status" value="1"/>
</dbReference>
<evidence type="ECO:0000256" key="1">
    <source>
        <dbReference type="ARBA" id="ARBA00010699"/>
    </source>
</evidence>
<evidence type="ECO:0000313" key="8">
    <source>
        <dbReference type="EMBL" id="OXL16535.1"/>
    </source>
</evidence>
<evidence type="ECO:0000259" key="7">
    <source>
        <dbReference type="Pfam" id="PF02911"/>
    </source>
</evidence>
<comment type="catalytic activity">
    <reaction evidence="5">
        <text>L-methionyl-tRNA(fMet) + (6R)-10-formyltetrahydrofolate = N-formyl-L-methionyl-tRNA(fMet) + (6S)-5,6,7,8-tetrahydrofolate + H(+)</text>
        <dbReference type="Rhea" id="RHEA:24380"/>
        <dbReference type="Rhea" id="RHEA-COMP:9952"/>
        <dbReference type="Rhea" id="RHEA-COMP:9953"/>
        <dbReference type="ChEBI" id="CHEBI:15378"/>
        <dbReference type="ChEBI" id="CHEBI:57453"/>
        <dbReference type="ChEBI" id="CHEBI:78530"/>
        <dbReference type="ChEBI" id="CHEBI:78844"/>
        <dbReference type="ChEBI" id="CHEBI:195366"/>
        <dbReference type="EC" id="2.1.2.9"/>
    </reaction>
</comment>
<comment type="caution">
    <text evidence="8">The sequence shown here is derived from an EMBL/GenBank/DDBJ whole genome shotgun (WGS) entry which is preliminary data.</text>
</comment>
<proteinExistence type="inferred from homology"/>
<evidence type="ECO:0000313" key="9">
    <source>
        <dbReference type="Proteomes" id="UP000215188"/>
    </source>
</evidence>
<evidence type="ECO:0000256" key="4">
    <source>
        <dbReference type="ARBA" id="ARBA00022917"/>
    </source>
</evidence>
<dbReference type="OrthoDB" id="9802815at2"/>
<feature type="domain" description="Formyl transferase C-terminal" evidence="7">
    <location>
        <begin position="216"/>
        <end position="312"/>
    </location>
</feature>
<dbReference type="RefSeq" id="WP_089515561.1">
    <property type="nucleotide sequence ID" value="NZ_NJGG01000001.1"/>
</dbReference>
<keyword evidence="9" id="KW-1185">Reference proteome</keyword>